<feature type="domain" description="Histidine kinase" evidence="14">
    <location>
        <begin position="862"/>
        <end position="1085"/>
    </location>
</feature>
<keyword evidence="5" id="KW-0547">Nucleotide-binding</keyword>
<dbReference type="PANTHER" id="PTHR43547:SF2">
    <property type="entry name" value="HYBRID SIGNAL TRANSDUCTION HISTIDINE KINASE C"/>
    <property type="match status" value="1"/>
</dbReference>
<dbReference type="InterPro" id="IPR004358">
    <property type="entry name" value="Sig_transdc_His_kin-like_C"/>
</dbReference>
<dbReference type="Gene3D" id="2.60.40.10">
    <property type="entry name" value="Immunoglobulins"/>
    <property type="match status" value="1"/>
</dbReference>
<dbReference type="InterPro" id="IPR009057">
    <property type="entry name" value="Homeodomain-like_sf"/>
</dbReference>
<dbReference type="InterPro" id="IPR015943">
    <property type="entry name" value="WD40/YVTN_repeat-like_dom_sf"/>
</dbReference>
<dbReference type="PRINTS" id="PR00344">
    <property type="entry name" value="BCTRLSENSOR"/>
</dbReference>
<organism evidence="16 17">
    <name type="scientific">Niastella populi</name>
    <dbReference type="NCBI Taxonomy" id="550983"/>
    <lineage>
        <taxon>Bacteria</taxon>
        <taxon>Pseudomonadati</taxon>
        <taxon>Bacteroidota</taxon>
        <taxon>Chitinophagia</taxon>
        <taxon>Chitinophagales</taxon>
        <taxon>Chitinophagaceae</taxon>
        <taxon>Niastella</taxon>
    </lineage>
</organism>
<comment type="caution">
    <text evidence="16">The sequence shown here is derived from an EMBL/GenBank/DDBJ whole genome shotgun (WGS) entry which is preliminary data.</text>
</comment>
<evidence type="ECO:0000256" key="5">
    <source>
        <dbReference type="ARBA" id="ARBA00022741"/>
    </source>
</evidence>
<dbReference type="GO" id="GO:0043565">
    <property type="term" value="F:sequence-specific DNA binding"/>
    <property type="evidence" value="ECO:0007669"/>
    <property type="project" value="InterPro"/>
</dbReference>
<evidence type="ECO:0000256" key="6">
    <source>
        <dbReference type="ARBA" id="ARBA00022777"/>
    </source>
</evidence>
<dbReference type="OrthoDB" id="1489484at2"/>
<evidence type="ECO:0000256" key="11">
    <source>
        <dbReference type="ARBA" id="ARBA00023163"/>
    </source>
</evidence>
<dbReference type="SMART" id="SM00387">
    <property type="entry name" value="HATPase_c"/>
    <property type="match status" value="1"/>
</dbReference>
<feature type="domain" description="Response regulatory" evidence="15">
    <location>
        <begin position="1124"/>
        <end position="1239"/>
    </location>
</feature>
<dbReference type="InterPro" id="IPR011006">
    <property type="entry name" value="CheY-like_superfamily"/>
</dbReference>
<dbReference type="GO" id="GO:0005524">
    <property type="term" value="F:ATP binding"/>
    <property type="evidence" value="ECO:0007669"/>
    <property type="project" value="UniProtKB-KW"/>
</dbReference>
<gene>
    <name evidence="16" type="ORF">A4R26_06845</name>
</gene>
<dbReference type="Gene3D" id="3.30.565.10">
    <property type="entry name" value="Histidine kinase-like ATPase, C-terminal domain"/>
    <property type="match status" value="1"/>
</dbReference>
<dbReference type="Gene3D" id="1.10.287.130">
    <property type="match status" value="1"/>
</dbReference>
<dbReference type="CDD" id="cd17574">
    <property type="entry name" value="REC_OmpR"/>
    <property type="match status" value="1"/>
</dbReference>
<dbReference type="FunFam" id="3.30.565.10:FF:000037">
    <property type="entry name" value="Hybrid sensor histidine kinase/response regulator"/>
    <property type="match status" value="1"/>
</dbReference>
<keyword evidence="17" id="KW-1185">Reference proteome</keyword>
<dbReference type="SMART" id="SM00342">
    <property type="entry name" value="HTH_ARAC"/>
    <property type="match status" value="1"/>
</dbReference>
<keyword evidence="6 16" id="KW-0418">Kinase</keyword>
<evidence type="ECO:0000256" key="12">
    <source>
        <dbReference type="PROSITE-ProRule" id="PRU00169"/>
    </source>
</evidence>
<dbReference type="PROSITE" id="PS50110">
    <property type="entry name" value="RESPONSE_REGULATORY"/>
    <property type="match status" value="1"/>
</dbReference>
<dbReference type="SUPFAM" id="SSF55874">
    <property type="entry name" value="ATPase domain of HSP90 chaperone/DNA topoisomerase II/histidine kinase"/>
    <property type="match status" value="1"/>
</dbReference>
<evidence type="ECO:0000256" key="3">
    <source>
        <dbReference type="ARBA" id="ARBA00022553"/>
    </source>
</evidence>
<dbReference type="EMBL" id="LWBP01000210">
    <property type="protein sequence ID" value="OQP53679.1"/>
    <property type="molecule type" value="Genomic_DNA"/>
</dbReference>
<dbReference type="InterPro" id="IPR036890">
    <property type="entry name" value="HATPase_C_sf"/>
</dbReference>
<dbReference type="InterPro" id="IPR013783">
    <property type="entry name" value="Ig-like_fold"/>
</dbReference>
<keyword evidence="4" id="KW-0808">Transferase</keyword>
<dbReference type="Pfam" id="PF00512">
    <property type="entry name" value="HisKA"/>
    <property type="match status" value="1"/>
</dbReference>
<dbReference type="InterPro" id="IPR003661">
    <property type="entry name" value="HisK_dim/P_dom"/>
</dbReference>
<evidence type="ECO:0000256" key="8">
    <source>
        <dbReference type="ARBA" id="ARBA00023012"/>
    </source>
</evidence>
<dbReference type="SMART" id="SM00388">
    <property type="entry name" value="HisKA"/>
    <property type="match status" value="1"/>
</dbReference>
<sequence>MINRVLIITIVFLLNLLPVLAQPVQYAFSHLDIFNGLSHSQVNTIIKDAKGFMWFGTASGLNRYDGYTFKVFRHKENDSTTLSDDLVSAIQEGPHNKFWINTRGGQNIFDPVSEKAITNTPAYCRQLSLPAAVVIDIAKDKQGRFWFAQPGYGLSRYDPATNSVHRFQRKAVKNMPYITDMVTDNAGNLWVMYNDGLLEAYTTATEKLNYSNAAIFKKGDALRYRLFADADNDLWIYTDGFPQGVYCFNSTNNKLQHYHRDAAANRLNTNLVTGIQQDNNGRIWISTDHGGINLVNKRTGVVSYLENNPEDIKSISQNSINAIYRDNTGIIWLGTYKKGINYYHENIIKFPVYRHSLSDAKSLPFDDVNRFVEDDKGNLWIGTNGGGLIYYDRANGSYRTFKHNPASDNSISNDVIVSLCIDHNKKLWIGSFYGGLDCYDGNRFIHYKHDPGNATSISDNSIWEIYEDAQQQLWVGTLSGGLNRFDAAINGFFTYRNGAGSINSNYISALAEDQDGNLWIGTETGINVLNRKTGRFTYYTHNSKDPHSLGNNSITDLLKDSRGNMWVATRNGLNFFDRRTNTFRHFNEADGLVQSNILTLLEDNANTLWLGTTNGISRAWVQYGANDELTIRFRSYDERDGLQGREFNENAALKTSRGELIFGGANGFNIISPQSIAHNTTIPEVVLTDLRVFDKSLQAGDTFNNRVLLRTAISEVKEITLKHHEKIFSLEFAALNYSNPEKNQYAYKLEGFNNDWLTTDGTHRTVTYTNLDPGKYVFRVKAGNGDGVWNEQGTSLTVTILPPFWRTIPAFIIYALLAAAILIVARRLTIQRAHMRFQLAQQKKEAERIHELDLLKLKFFTNVSHEFRTPLSLIMAPVEKMLKQSGEPEQKKQYQLIYRNARRLLALVNQLLDFRKLEMQELRLYPSLGDIVSFVREIANSFTDMAGAKHIHFNFTTGISALQISFDADKLERILFNLLSNAFKFTPEHGNIQVIVDLQPHSGESQTQYVSIQVKDNGIGIPAEDQERIFERFFQHDVPGSILNQGSGIGLAISKEFVRLHQGSISVNSEPGKGTCFTVLLPVTAPVAQPVIEPALAGSEELMTAELPEEQTGPPGKGSRKRPAVLIVEDNEDIRFYLKDNLRRNYTVYEAVNGAEGWEKTKQLQPDLVVSDVMMPVMDGMELCKHIKNEKQTSHIPVILLTARSAAEPKLEAFQVGANDYVTKPFSFEMLQSRIKNLLAQQEAMRKLFQKQLEVNPSEISITSVDEQFIRQSIETVEQQISNADFSVEDLSRALHMSRVALYKKLLALTGKSPLDFIKTIRLKRAAQLLEKSQFTISEIAWEVGFNNPKYFARTFKKEFGVLPSEYAARPPANKSE</sequence>
<dbReference type="SUPFAM" id="SSF52172">
    <property type="entry name" value="CheY-like"/>
    <property type="match status" value="1"/>
</dbReference>
<dbReference type="FunFam" id="2.60.40.10:FF:000791">
    <property type="entry name" value="Two-component system sensor histidine kinase/response regulator"/>
    <property type="match status" value="1"/>
</dbReference>
<evidence type="ECO:0000259" key="15">
    <source>
        <dbReference type="PROSITE" id="PS50110"/>
    </source>
</evidence>
<dbReference type="GO" id="GO:0000155">
    <property type="term" value="F:phosphorelay sensor kinase activity"/>
    <property type="evidence" value="ECO:0007669"/>
    <property type="project" value="InterPro"/>
</dbReference>
<dbReference type="InterPro" id="IPR005467">
    <property type="entry name" value="His_kinase_dom"/>
</dbReference>
<keyword evidence="3 12" id="KW-0597">Phosphoprotein</keyword>
<dbReference type="InterPro" id="IPR011123">
    <property type="entry name" value="Y_Y_Y"/>
</dbReference>
<dbReference type="InterPro" id="IPR018060">
    <property type="entry name" value="HTH_AraC"/>
</dbReference>
<dbReference type="Proteomes" id="UP000192276">
    <property type="component" value="Unassembled WGS sequence"/>
</dbReference>
<keyword evidence="7" id="KW-0067">ATP-binding</keyword>
<dbReference type="Pfam" id="PF07495">
    <property type="entry name" value="Y_Y_Y"/>
    <property type="match status" value="1"/>
</dbReference>
<evidence type="ECO:0000259" key="14">
    <source>
        <dbReference type="PROSITE" id="PS50109"/>
    </source>
</evidence>
<dbReference type="SUPFAM" id="SSF63829">
    <property type="entry name" value="Calcium-dependent phosphotriesterase"/>
    <property type="match status" value="3"/>
</dbReference>
<evidence type="ECO:0000259" key="13">
    <source>
        <dbReference type="PROSITE" id="PS01124"/>
    </source>
</evidence>
<dbReference type="FunFam" id="1.10.287.130:FF:000045">
    <property type="entry name" value="Two-component system sensor histidine kinase/response regulator"/>
    <property type="match status" value="1"/>
</dbReference>
<dbReference type="SUPFAM" id="SSF46689">
    <property type="entry name" value="Homeodomain-like"/>
    <property type="match status" value="1"/>
</dbReference>
<evidence type="ECO:0000313" key="16">
    <source>
        <dbReference type="EMBL" id="OQP53679.1"/>
    </source>
</evidence>
<dbReference type="STRING" id="550983.A4R26_06845"/>
<dbReference type="Gene3D" id="3.40.50.2300">
    <property type="match status" value="1"/>
</dbReference>
<dbReference type="CDD" id="cd00082">
    <property type="entry name" value="HisKA"/>
    <property type="match status" value="1"/>
</dbReference>
<feature type="modified residue" description="4-aspartylphosphate" evidence="12">
    <location>
        <position position="1172"/>
    </location>
</feature>
<dbReference type="Pfam" id="PF02518">
    <property type="entry name" value="HATPase_c"/>
    <property type="match status" value="1"/>
</dbReference>
<keyword evidence="8" id="KW-0902">Two-component regulatory system</keyword>
<evidence type="ECO:0000256" key="4">
    <source>
        <dbReference type="ARBA" id="ARBA00022679"/>
    </source>
</evidence>
<dbReference type="InterPro" id="IPR018062">
    <property type="entry name" value="HTH_AraC-typ_CS"/>
</dbReference>
<dbReference type="SMART" id="SM00448">
    <property type="entry name" value="REC"/>
    <property type="match status" value="1"/>
</dbReference>
<evidence type="ECO:0000256" key="7">
    <source>
        <dbReference type="ARBA" id="ARBA00022840"/>
    </source>
</evidence>
<dbReference type="InterPro" id="IPR011110">
    <property type="entry name" value="Reg_prop"/>
</dbReference>
<dbReference type="Gene3D" id="2.130.10.10">
    <property type="entry name" value="YVTN repeat-like/Quinoprotein amine dehydrogenase"/>
    <property type="match status" value="2"/>
</dbReference>
<dbReference type="PANTHER" id="PTHR43547">
    <property type="entry name" value="TWO-COMPONENT HISTIDINE KINASE"/>
    <property type="match status" value="1"/>
</dbReference>
<dbReference type="CDD" id="cd16922">
    <property type="entry name" value="HATPase_EvgS-ArcB-TorS-like"/>
    <property type="match status" value="1"/>
</dbReference>
<keyword evidence="10" id="KW-0238">DNA-binding</keyword>
<dbReference type="GO" id="GO:0003700">
    <property type="term" value="F:DNA-binding transcription factor activity"/>
    <property type="evidence" value="ECO:0007669"/>
    <property type="project" value="InterPro"/>
</dbReference>
<feature type="domain" description="HTH araC/xylS-type" evidence="13">
    <location>
        <begin position="1271"/>
        <end position="1370"/>
    </location>
</feature>
<keyword evidence="11" id="KW-0804">Transcription</keyword>
<proteinExistence type="predicted"/>
<evidence type="ECO:0000256" key="9">
    <source>
        <dbReference type="ARBA" id="ARBA00023015"/>
    </source>
</evidence>
<dbReference type="FunFam" id="3.40.50.2300:FF:000138">
    <property type="entry name" value="Two-component system sensor histidine kinase/response regulator"/>
    <property type="match status" value="1"/>
</dbReference>
<protein>
    <recommendedName>
        <fullName evidence="2">histidine kinase</fullName>
        <ecNumber evidence="2">2.7.13.3</ecNumber>
    </recommendedName>
</protein>
<dbReference type="CDD" id="cd00146">
    <property type="entry name" value="PKD"/>
    <property type="match status" value="1"/>
</dbReference>
<dbReference type="InterPro" id="IPR003594">
    <property type="entry name" value="HATPase_dom"/>
</dbReference>
<dbReference type="PROSITE" id="PS01124">
    <property type="entry name" value="HTH_ARAC_FAMILY_2"/>
    <property type="match status" value="1"/>
</dbReference>
<evidence type="ECO:0000256" key="2">
    <source>
        <dbReference type="ARBA" id="ARBA00012438"/>
    </source>
</evidence>
<evidence type="ECO:0000256" key="1">
    <source>
        <dbReference type="ARBA" id="ARBA00000085"/>
    </source>
</evidence>
<keyword evidence="9" id="KW-0805">Transcription regulation</keyword>
<dbReference type="SUPFAM" id="SSF47384">
    <property type="entry name" value="Homodimeric domain of signal transducing histidine kinase"/>
    <property type="match status" value="1"/>
</dbReference>
<dbReference type="Pfam" id="PF12833">
    <property type="entry name" value="HTH_18"/>
    <property type="match status" value="1"/>
</dbReference>
<evidence type="ECO:0000256" key="10">
    <source>
        <dbReference type="ARBA" id="ARBA00023125"/>
    </source>
</evidence>
<reference evidence="17" key="1">
    <citation type="submission" date="2016-04" db="EMBL/GenBank/DDBJ databases">
        <authorList>
            <person name="Chen L."/>
            <person name="Zhuang W."/>
            <person name="Wang G."/>
        </authorList>
    </citation>
    <scope>NUCLEOTIDE SEQUENCE [LARGE SCALE GENOMIC DNA]</scope>
    <source>
        <strain evidence="17">208</strain>
    </source>
</reference>
<dbReference type="EC" id="2.7.13.3" evidence="2"/>
<dbReference type="Gene3D" id="1.10.10.60">
    <property type="entry name" value="Homeodomain-like"/>
    <property type="match status" value="1"/>
</dbReference>
<name>A0A1V9F5J0_9BACT</name>
<dbReference type="Pfam" id="PF07494">
    <property type="entry name" value="Reg_prop"/>
    <property type="match status" value="8"/>
</dbReference>
<evidence type="ECO:0000313" key="17">
    <source>
        <dbReference type="Proteomes" id="UP000192276"/>
    </source>
</evidence>
<dbReference type="Pfam" id="PF00072">
    <property type="entry name" value="Response_reg"/>
    <property type="match status" value="1"/>
</dbReference>
<comment type="catalytic activity">
    <reaction evidence="1">
        <text>ATP + protein L-histidine = ADP + protein N-phospho-L-histidine.</text>
        <dbReference type="EC" id="2.7.13.3"/>
    </reaction>
</comment>
<dbReference type="PROSITE" id="PS50109">
    <property type="entry name" value="HIS_KIN"/>
    <property type="match status" value="1"/>
</dbReference>
<dbReference type="InterPro" id="IPR036097">
    <property type="entry name" value="HisK_dim/P_sf"/>
</dbReference>
<dbReference type="PROSITE" id="PS00041">
    <property type="entry name" value="HTH_ARAC_FAMILY_1"/>
    <property type="match status" value="1"/>
</dbReference>
<accession>A0A1V9F5J0</accession>
<dbReference type="InterPro" id="IPR001789">
    <property type="entry name" value="Sig_transdc_resp-reg_receiver"/>
</dbReference>